<dbReference type="EMBL" id="CP001014">
    <property type="protein sequence ID" value="ACB40107.1"/>
    <property type="molecule type" value="Genomic_DNA"/>
</dbReference>
<name>B1Y8M8_PYRNV</name>
<dbReference type="OrthoDB" id="25514at2157"/>
<dbReference type="EC" id="4.1.3.27" evidence="3"/>
<keyword evidence="4" id="KW-0057">Aromatic amino acid biosynthesis</keyword>
<evidence type="ECO:0000256" key="3">
    <source>
        <dbReference type="ARBA" id="ARBA00012266"/>
    </source>
</evidence>
<accession>B1Y8M8</accession>
<dbReference type="Pfam" id="PF00425">
    <property type="entry name" value="Chorismate_bind"/>
    <property type="match status" value="1"/>
</dbReference>
<dbReference type="InterPro" id="IPR019999">
    <property type="entry name" value="Anth_synth_I-like"/>
</dbReference>
<keyword evidence="8" id="KW-1185">Reference proteome</keyword>
<evidence type="ECO:0000259" key="6">
    <source>
        <dbReference type="Pfam" id="PF00425"/>
    </source>
</evidence>
<dbReference type="GeneID" id="6165099"/>
<comment type="similarity">
    <text evidence="2">Belongs to the anthranilate synthase component I family.</text>
</comment>
<proteinExistence type="inferred from homology"/>
<evidence type="ECO:0000313" key="8">
    <source>
        <dbReference type="Proteomes" id="UP000001694"/>
    </source>
</evidence>
<dbReference type="GO" id="GO:0000162">
    <property type="term" value="P:L-tryptophan biosynthetic process"/>
    <property type="evidence" value="ECO:0007669"/>
    <property type="project" value="UniProtKB-UniPathway"/>
</dbReference>
<dbReference type="SUPFAM" id="SSF56322">
    <property type="entry name" value="ADC synthase"/>
    <property type="match status" value="1"/>
</dbReference>
<comment type="pathway">
    <text evidence="1">Amino-acid biosynthesis; L-tryptophan biosynthesis; L-tryptophan from chorismate: step 1/5.</text>
</comment>
<dbReference type="STRING" id="444157.Tneu_1178"/>
<dbReference type="UniPathway" id="UPA00035">
    <property type="reaction ID" value="UER00040"/>
</dbReference>
<dbReference type="eggNOG" id="arCOG02014">
    <property type="taxonomic scope" value="Archaea"/>
</dbReference>
<dbReference type="InterPro" id="IPR005801">
    <property type="entry name" value="ADC_synthase"/>
</dbReference>
<keyword evidence="4" id="KW-0028">Amino-acid biosynthesis</keyword>
<dbReference type="PANTHER" id="PTHR11236:SF9">
    <property type="entry name" value="ANTHRANILATE SYNTHASE COMPONENT 1"/>
    <property type="match status" value="1"/>
</dbReference>
<dbReference type="PANTHER" id="PTHR11236">
    <property type="entry name" value="AMINOBENZOATE/ANTHRANILATE SYNTHASE"/>
    <property type="match status" value="1"/>
</dbReference>
<dbReference type="PRINTS" id="PR00095">
    <property type="entry name" value="ANTSNTHASEI"/>
</dbReference>
<evidence type="ECO:0000256" key="5">
    <source>
        <dbReference type="ARBA" id="ARBA00047683"/>
    </source>
</evidence>
<feature type="domain" description="Chorismate-utilising enzyme C-terminal" evidence="6">
    <location>
        <begin position="158"/>
        <end position="408"/>
    </location>
</feature>
<evidence type="ECO:0000256" key="1">
    <source>
        <dbReference type="ARBA" id="ARBA00004873"/>
    </source>
</evidence>
<comment type="catalytic activity">
    <reaction evidence="5">
        <text>chorismate + L-glutamine = anthranilate + pyruvate + L-glutamate + H(+)</text>
        <dbReference type="Rhea" id="RHEA:21732"/>
        <dbReference type="ChEBI" id="CHEBI:15361"/>
        <dbReference type="ChEBI" id="CHEBI:15378"/>
        <dbReference type="ChEBI" id="CHEBI:16567"/>
        <dbReference type="ChEBI" id="CHEBI:29748"/>
        <dbReference type="ChEBI" id="CHEBI:29985"/>
        <dbReference type="ChEBI" id="CHEBI:58359"/>
        <dbReference type="EC" id="4.1.3.27"/>
    </reaction>
</comment>
<sequence length="422" mass="46591">MKIPLSKLPPPRDLAHGLYQSGEEFVALLESGQGFAERARFTLVAWGVERAYVSSGPDLQQVLYSAQRELRADGGPFGGDVLIGALTYEASYYVEPLLLRYNKVDRSIPAAFLVKPRGYILYDKMLGRGYLRGEMPRVSVGRGEARVRGPVAMTDPGRFKSWVAEGRERIAAGEILQVVLSRWVDYRAEGDLFPLYKALAEGNPSPYMYFVKYGDIHLIGTSPELLVKVQGGRVETHPIAGTRPRGATEEEDLALEEDMLSDEKELAEHIMLVDLARNDIGRVCQLGSVKVEELFAVEKYSRVQHIVSRVMGVMDRRFTPVDALLATHPAGTVSGAPKVRAMEIIAELEDEPRRFYAGAVGFMSPSLLEFAIVIRTMVAVGDSLRIQAGAGVVYDSTPEREFRETESKLAALKAVVEGGPWT</sequence>
<protein>
    <recommendedName>
        <fullName evidence="3">anthranilate synthase</fullName>
        <ecNumber evidence="3">4.1.3.27</ecNumber>
    </recommendedName>
</protein>
<dbReference type="HOGENOM" id="CLU_006493_7_1_2"/>
<dbReference type="GO" id="GO:0004049">
    <property type="term" value="F:anthranilate synthase activity"/>
    <property type="evidence" value="ECO:0007669"/>
    <property type="project" value="UniProtKB-EC"/>
</dbReference>
<keyword evidence="7" id="KW-0456">Lyase</keyword>
<dbReference type="Gene3D" id="3.60.120.10">
    <property type="entry name" value="Anthranilate synthase"/>
    <property type="match status" value="1"/>
</dbReference>
<dbReference type="AlphaFoldDB" id="B1Y8M8"/>
<dbReference type="RefSeq" id="WP_012350526.1">
    <property type="nucleotide sequence ID" value="NC_010525.1"/>
</dbReference>
<dbReference type="KEGG" id="tne:Tneu_1178"/>
<gene>
    <name evidence="7" type="ordered locus">Tneu_1178</name>
</gene>
<evidence type="ECO:0000313" key="7">
    <source>
        <dbReference type="EMBL" id="ACB40107.1"/>
    </source>
</evidence>
<dbReference type="InterPro" id="IPR015890">
    <property type="entry name" value="Chorismate_C"/>
</dbReference>
<evidence type="ECO:0000256" key="2">
    <source>
        <dbReference type="ARBA" id="ARBA00009562"/>
    </source>
</evidence>
<reference evidence="7" key="1">
    <citation type="submission" date="2008-03" db="EMBL/GenBank/DDBJ databases">
        <title>Complete sequence of Thermoproteus neutrophilus V24Sta.</title>
        <authorList>
            <consortium name="US DOE Joint Genome Institute"/>
            <person name="Copeland A."/>
            <person name="Lucas S."/>
            <person name="Lapidus A."/>
            <person name="Glavina del Rio T."/>
            <person name="Dalin E."/>
            <person name="Tice H."/>
            <person name="Bruce D."/>
            <person name="Goodwin L."/>
            <person name="Pitluck S."/>
            <person name="Sims D."/>
            <person name="Brettin T."/>
            <person name="Detter J.C."/>
            <person name="Han C."/>
            <person name="Kuske C.R."/>
            <person name="Schmutz J."/>
            <person name="Larimer F."/>
            <person name="Land M."/>
            <person name="Hauser L."/>
            <person name="Kyrpides N."/>
            <person name="Mikhailova N."/>
            <person name="Biddle J.F."/>
            <person name="Zhang Z."/>
            <person name="Fitz-Gibbon S.T."/>
            <person name="Lowe T.M."/>
            <person name="Saltikov C."/>
            <person name="House C.H."/>
            <person name="Richardson P."/>
        </authorList>
    </citation>
    <scope>NUCLEOTIDE SEQUENCE [LARGE SCALE GENOMIC DNA]</scope>
    <source>
        <strain evidence="7">V24Sta</strain>
    </source>
</reference>
<evidence type="ECO:0000256" key="4">
    <source>
        <dbReference type="ARBA" id="ARBA00022822"/>
    </source>
</evidence>
<organism evidence="7 8">
    <name type="scientific">Pyrobaculum neutrophilum (strain DSM 2338 / JCM 9278 / NBRC 100436 / V24Sta)</name>
    <name type="common">Thermoproteus neutrophilus</name>
    <dbReference type="NCBI Taxonomy" id="444157"/>
    <lineage>
        <taxon>Archaea</taxon>
        <taxon>Thermoproteota</taxon>
        <taxon>Thermoprotei</taxon>
        <taxon>Thermoproteales</taxon>
        <taxon>Thermoproteaceae</taxon>
        <taxon>Pyrobaculum</taxon>
    </lineage>
</organism>
<dbReference type="Proteomes" id="UP000001694">
    <property type="component" value="Chromosome"/>
</dbReference>
<keyword evidence="4" id="KW-0822">Tryptophan biosynthesis</keyword>